<feature type="domain" description="RAMA" evidence="1">
    <location>
        <begin position="198"/>
        <end position="308"/>
    </location>
</feature>
<proteinExistence type="predicted"/>
<sequence>MLIFKDIKFIKSPFDNEAELEKVVIDNYEYLFGPDSFYLPKTLIKTSDGAGTIPDGFAIDLGQKKWYVVEAELGHHDVWNHIAKQVSKQIVASLQLTTKQKLEDISAEMYENDEYTKDKFTNLNISSVNVRKVVRDILQEDPIIGIPIDHIPNDLKDWARQQRHKVKLWIVSKFVELNNISNVIYEFPEEFKPALDTEEESKPPKANKEIAQYEVELIDLISAKLLNISDKLHMTYKPRNGQQKKYEAVILEDGSLEVLGQTFSAPSYAALAGIQNAGSDRKTVNGWTSWRTIGGQTLAELREKLLNTASN</sequence>
<accession>A0A4Q1BYZ9</accession>
<comment type="caution">
    <text evidence="2">The sequence shown here is derived from an EMBL/GenBank/DDBJ whole genome shotgun (WGS) entry which is preliminary data.</text>
</comment>
<dbReference type="OrthoDB" id="8479669at2"/>
<organism evidence="2 3">
    <name type="scientific">Aquirufa rosea</name>
    <dbReference type="NCBI Taxonomy" id="2509241"/>
    <lineage>
        <taxon>Bacteria</taxon>
        <taxon>Pseudomonadati</taxon>
        <taxon>Bacteroidota</taxon>
        <taxon>Cytophagia</taxon>
        <taxon>Cytophagales</taxon>
        <taxon>Flectobacillaceae</taxon>
        <taxon>Aquirufa</taxon>
    </lineage>
</organism>
<gene>
    <name evidence="2" type="ORF">ESB04_07370</name>
</gene>
<reference evidence="2 3" key="1">
    <citation type="submission" date="2019-01" db="EMBL/GenBank/DDBJ databases">
        <title>Cytophagaceae bacterium strain CAR-16.</title>
        <authorList>
            <person name="Chen W.-M."/>
        </authorList>
    </citation>
    <scope>NUCLEOTIDE SEQUENCE [LARGE SCALE GENOMIC DNA]</scope>
    <source>
        <strain evidence="2 3">CAR-16</strain>
    </source>
</reference>
<name>A0A4Q1BYZ9_9BACT</name>
<evidence type="ECO:0000313" key="2">
    <source>
        <dbReference type="EMBL" id="RXK48770.1"/>
    </source>
</evidence>
<dbReference type="AlphaFoldDB" id="A0A4Q1BYZ9"/>
<dbReference type="Pfam" id="PF18755">
    <property type="entry name" value="RAMA"/>
    <property type="match status" value="1"/>
</dbReference>
<dbReference type="InterPro" id="IPR040843">
    <property type="entry name" value="RAMA"/>
</dbReference>
<evidence type="ECO:0000259" key="1">
    <source>
        <dbReference type="Pfam" id="PF18755"/>
    </source>
</evidence>
<keyword evidence="3" id="KW-1185">Reference proteome</keyword>
<evidence type="ECO:0000313" key="3">
    <source>
        <dbReference type="Proteomes" id="UP000289455"/>
    </source>
</evidence>
<dbReference type="Proteomes" id="UP000289455">
    <property type="component" value="Unassembled WGS sequence"/>
</dbReference>
<protein>
    <recommendedName>
        <fullName evidence="1">RAMA domain-containing protein</fullName>
    </recommendedName>
</protein>
<dbReference type="EMBL" id="SDHY01000004">
    <property type="protein sequence ID" value="RXK48770.1"/>
    <property type="molecule type" value="Genomic_DNA"/>
</dbReference>
<dbReference type="RefSeq" id="WP_129027095.1">
    <property type="nucleotide sequence ID" value="NZ_SDHY01000004.1"/>
</dbReference>